<keyword evidence="3" id="KW-1185">Reference proteome</keyword>
<keyword evidence="1" id="KW-0732">Signal</keyword>
<sequence length="256" mass="26928">MRIRTAATVAGGALVLLPFLTPAAQADTHKGDTTFTSVTFSKSTVNVGVSATQYLTVTATAKDGSGIKGIYGGKLVSPAGRIAFPYSASCTRPTSTTMKCAWKYSFDANASDDYADLRNADAGTWHLDAEAAANDQDFYTLDTSKTVRIKRYAKLTATQATPEPVVKGRTLTVTGTLTRASWDSNAYWGYAGKSVSLQFKKSGTSTYTTVKSATTDSAGKLKTTLTANASGTWRWKFAGSGTTSPVTATGDSVALK</sequence>
<dbReference type="AlphaFoldDB" id="A0A7H1B9L9"/>
<evidence type="ECO:0000256" key="1">
    <source>
        <dbReference type="SAM" id="SignalP"/>
    </source>
</evidence>
<feature type="chain" id="PRO_5029010125" evidence="1">
    <location>
        <begin position="27"/>
        <end position="256"/>
    </location>
</feature>
<dbReference type="Proteomes" id="UP000516428">
    <property type="component" value="Chromosome"/>
</dbReference>
<evidence type="ECO:0000313" key="2">
    <source>
        <dbReference type="EMBL" id="QNS05424.1"/>
    </source>
</evidence>
<organism evidence="2 3">
    <name type="scientific">Streptomyces xanthii</name>
    <dbReference type="NCBI Taxonomy" id="2768069"/>
    <lineage>
        <taxon>Bacteria</taxon>
        <taxon>Bacillati</taxon>
        <taxon>Actinomycetota</taxon>
        <taxon>Actinomycetes</taxon>
        <taxon>Kitasatosporales</taxon>
        <taxon>Streptomycetaceae</taxon>
        <taxon>Streptomyces</taxon>
    </lineage>
</organism>
<name>A0A7H1B9L9_9ACTN</name>
<dbReference type="RefSeq" id="WP_188338119.1">
    <property type="nucleotide sequence ID" value="NZ_CP061281.1"/>
</dbReference>
<reference evidence="2 3" key="1">
    <citation type="submission" date="2020-09" db="EMBL/GenBank/DDBJ databases">
        <title>A novel species.</title>
        <authorList>
            <person name="Gao J."/>
        </authorList>
    </citation>
    <scope>NUCLEOTIDE SEQUENCE [LARGE SCALE GENOMIC DNA]</scope>
    <source>
        <strain evidence="2 3">CRXT-Y-14</strain>
    </source>
</reference>
<evidence type="ECO:0000313" key="3">
    <source>
        <dbReference type="Proteomes" id="UP000516428"/>
    </source>
</evidence>
<gene>
    <name evidence="2" type="ORF">IAG42_18700</name>
</gene>
<feature type="signal peptide" evidence="1">
    <location>
        <begin position="1"/>
        <end position="26"/>
    </location>
</feature>
<accession>A0A7H1B9L9</accession>
<dbReference type="KEGG" id="sxn:IAG42_18700"/>
<proteinExistence type="predicted"/>
<protein>
    <submittedName>
        <fullName evidence="2">Calcium-binding protein</fullName>
    </submittedName>
</protein>
<dbReference type="EMBL" id="CP061281">
    <property type="protein sequence ID" value="QNS05424.1"/>
    <property type="molecule type" value="Genomic_DNA"/>
</dbReference>